<keyword evidence="1" id="KW-1133">Transmembrane helix</keyword>
<reference evidence="4" key="1">
    <citation type="submission" date="2016-10" db="EMBL/GenBank/DDBJ databases">
        <authorList>
            <person name="Varghese N."/>
            <person name="Submissions S."/>
        </authorList>
    </citation>
    <scope>NUCLEOTIDE SEQUENCE [LARGE SCALE GENOMIC DNA]</scope>
    <source>
        <strain evidence="4">DSM 22951</strain>
    </source>
</reference>
<evidence type="ECO:0000256" key="1">
    <source>
        <dbReference type="SAM" id="Phobius"/>
    </source>
</evidence>
<keyword evidence="1" id="KW-0472">Membrane</keyword>
<name>A0A2Y8ZUB6_9MICO</name>
<dbReference type="CDD" id="cd02525">
    <property type="entry name" value="Succinoglycan_BP_ExoA"/>
    <property type="match status" value="1"/>
</dbReference>
<dbReference type="InterPro" id="IPR029044">
    <property type="entry name" value="Nucleotide-diphossugar_trans"/>
</dbReference>
<dbReference type="EMBL" id="UESZ01000001">
    <property type="protein sequence ID" value="SSA34868.1"/>
    <property type="molecule type" value="Genomic_DNA"/>
</dbReference>
<keyword evidence="1" id="KW-0812">Transmembrane</keyword>
<dbReference type="Pfam" id="PF00535">
    <property type="entry name" value="Glycos_transf_2"/>
    <property type="match status" value="1"/>
</dbReference>
<dbReference type="InterPro" id="IPR050834">
    <property type="entry name" value="Glycosyltransf_2"/>
</dbReference>
<organism evidence="3 4">
    <name type="scientific">Branchiibius hedensis</name>
    <dbReference type="NCBI Taxonomy" id="672460"/>
    <lineage>
        <taxon>Bacteria</taxon>
        <taxon>Bacillati</taxon>
        <taxon>Actinomycetota</taxon>
        <taxon>Actinomycetes</taxon>
        <taxon>Micrococcales</taxon>
        <taxon>Dermacoccaceae</taxon>
        <taxon>Branchiibius</taxon>
    </lineage>
</organism>
<gene>
    <name evidence="3" type="ORF">SAMN04489750_2198</name>
</gene>
<evidence type="ECO:0000259" key="2">
    <source>
        <dbReference type="Pfam" id="PF00535"/>
    </source>
</evidence>
<dbReference type="InterPro" id="IPR001173">
    <property type="entry name" value="Glyco_trans_2-like"/>
</dbReference>
<keyword evidence="4" id="KW-1185">Reference proteome</keyword>
<sequence length="320" mass="34565">MPILNEERHLKESVDAILAQEYAGPIEVILALGPSHDRTDEVAAALAAQDPRIVLVDNPSGRTPEGLNAAIAKSQYPVVARVDGHGILSPGYLTTAVRTLAQQQAANVGGIMDAEGTSDFERAVACAMKSKIGVGGVKFKQGGAPGPAETVYLGVFDRIWLDRVGGYDPRYIRAQDWEMNYRIRQADGLVWFTPDLKVTYRPRGSFRALATQYKQYGTWRRVVAREHRGSINLRYLAPPTALVAIAGGTLGGLVWRPLWVIPLGYVGAVGVGGLAISRGQAPKVRALLPGVLATMHLSWGWGFLTSRVRLPETTQGTSSN</sequence>
<dbReference type="PANTHER" id="PTHR43685">
    <property type="entry name" value="GLYCOSYLTRANSFERASE"/>
    <property type="match status" value="1"/>
</dbReference>
<accession>A0A2Y8ZUB6</accession>
<feature type="domain" description="Glycosyltransferase 2-like" evidence="2">
    <location>
        <begin position="1"/>
        <end position="121"/>
    </location>
</feature>
<keyword evidence="3" id="KW-0808">Transferase</keyword>
<evidence type="ECO:0000313" key="3">
    <source>
        <dbReference type="EMBL" id="SSA34868.1"/>
    </source>
</evidence>
<dbReference type="SUPFAM" id="SSF53448">
    <property type="entry name" value="Nucleotide-diphospho-sugar transferases"/>
    <property type="match status" value="1"/>
</dbReference>
<dbReference type="GO" id="GO:0016740">
    <property type="term" value="F:transferase activity"/>
    <property type="evidence" value="ECO:0007669"/>
    <property type="project" value="UniProtKB-KW"/>
</dbReference>
<evidence type="ECO:0000313" key="4">
    <source>
        <dbReference type="Proteomes" id="UP000250028"/>
    </source>
</evidence>
<dbReference type="OrthoDB" id="1757142at2"/>
<feature type="transmembrane region" description="Helical" evidence="1">
    <location>
        <begin position="259"/>
        <end position="277"/>
    </location>
</feature>
<dbReference type="Proteomes" id="UP000250028">
    <property type="component" value="Unassembled WGS sequence"/>
</dbReference>
<feature type="transmembrane region" description="Helical" evidence="1">
    <location>
        <begin position="235"/>
        <end position="253"/>
    </location>
</feature>
<dbReference type="AlphaFoldDB" id="A0A2Y8ZUB6"/>
<dbReference type="PANTHER" id="PTHR43685:SF2">
    <property type="entry name" value="GLYCOSYLTRANSFERASE 2-LIKE DOMAIN-CONTAINING PROTEIN"/>
    <property type="match status" value="1"/>
</dbReference>
<proteinExistence type="predicted"/>
<protein>
    <submittedName>
        <fullName evidence="3">Glycosyl transferase family 2</fullName>
    </submittedName>
</protein>
<dbReference type="Gene3D" id="3.90.550.10">
    <property type="entry name" value="Spore Coat Polysaccharide Biosynthesis Protein SpsA, Chain A"/>
    <property type="match status" value="1"/>
</dbReference>